<dbReference type="Pfam" id="PF01633">
    <property type="entry name" value="Choline_kinase"/>
    <property type="match status" value="1"/>
</dbReference>
<gene>
    <name evidence="6" type="ORF">BJG266_LOCUS7951</name>
    <name evidence="7" type="ORF">QVE165_LOCUS35286</name>
    <name evidence="8" type="ORF">QVE165_LOCUS40500</name>
</gene>
<dbReference type="AlphaFoldDB" id="A0A815JAY7"/>
<evidence type="ECO:0000256" key="1">
    <source>
        <dbReference type="ARBA" id="ARBA00023209"/>
    </source>
</evidence>
<dbReference type="GO" id="GO:0005737">
    <property type="term" value="C:cytoplasm"/>
    <property type="evidence" value="ECO:0007669"/>
    <property type="project" value="TreeGrafter"/>
</dbReference>
<reference evidence="7" key="1">
    <citation type="submission" date="2021-02" db="EMBL/GenBank/DDBJ databases">
        <authorList>
            <person name="Nowell W R."/>
        </authorList>
    </citation>
    <scope>NUCLEOTIDE SEQUENCE</scope>
</reference>
<dbReference type="EMBL" id="CAJNOI010000024">
    <property type="protein sequence ID" value="CAF0853036.1"/>
    <property type="molecule type" value="Genomic_DNA"/>
</dbReference>
<keyword evidence="9" id="KW-1185">Reference proteome</keyword>
<dbReference type="Gene3D" id="3.90.1200.10">
    <property type="match status" value="1"/>
</dbReference>
<evidence type="ECO:0000313" key="7">
    <source>
        <dbReference type="EMBL" id="CAF1374298.1"/>
    </source>
</evidence>
<name>A0A815JAY7_9BILA</name>
<evidence type="ECO:0000256" key="4">
    <source>
        <dbReference type="ARBA" id="ARBA00038211"/>
    </source>
</evidence>
<keyword evidence="1" id="KW-0444">Lipid biosynthesis</keyword>
<dbReference type="EC" id="2.7.1.82" evidence="5"/>
<comment type="caution">
    <text evidence="7">The sequence shown here is derived from an EMBL/GenBank/DDBJ whole genome shotgun (WGS) entry which is preliminary data.</text>
</comment>
<evidence type="ECO:0000313" key="8">
    <source>
        <dbReference type="EMBL" id="CAF1454242.1"/>
    </source>
</evidence>
<dbReference type="Proteomes" id="UP000663832">
    <property type="component" value="Unassembled WGS sequence"/>
</dbReference>
<keyword evidence="2" id="KW-1208">Phospholipid metabolism</keyword>
<dbReference type="SUPFAM" id="SSF56112">
    <property type="entry name" value="Protein kinase-like (PK-like)"/>
    <property type="match status" value="1"/>
</dbReference>
<dbReference type="PANTHER" id="PTHR22603:SF66">
    <property type="entry name" value="ETHANOLAMINE KINASE"/>
    <property type="match status" value="1"/>
</dbReference>
<dbReference type="PANTHER" id="PTHR22603">
    <property type="entry name" value="CHOLINE/ETHANOALAMINE KINASE"/>
    <property type="match status" value="1"/>
</dbReference>
<dbReference type="GO" id="GO:0004305">
    <property type="term" value="F:ethanolamine kinase activity"/>
    <property type="evidence" value="ECO:0007669"/>
    <property type="project" value="UniProtKB-EC"/>
</dbReference>
<comment type="pathway">
    <text evidence="3">Phospholipid metabolism; phosphatidylethanolamine biosynthesis; phosphatidylethanolamine from ethanolamine: step 1/3.</text>
</comment>
<evidence type="ECO:0000256" key="3">
    <source>
        <dbReference type="ARBA" id="ARBA00037883"/>
    </source>
</evidence>
<proteinExistence type="inferred from homology"/>
<dbReference type="EMBL" id="CAJNOM010000467">
    <property type="protein sequence ID" value="CAF1454242.1"/>
    <property type="molecule type" value="Genomic_DNA"/>
</dbReference>
<dbReference type="Proteomes" id="UP000663877">
    <property type="component" value="Unassembled WGS sequence"/>
</dbReference>
<evidence type="ECO:0000313" key="9">
    <source>
        <dbReference type="Proteomes" id="UP000663832"/>
    </source>
</evidence>
<dbReference type="OrthoDB" id="10267235at2759"/>
<evidence type="ECO:0000313" key="6">
    <source>
        <dbReference type="EMBL" id="CAF0853036.1"/>
    </source>
</evidence>
<protein>
    <recommendedName>
        <fullName evidence="5">ethanolamine kinase</fullName>
        <ecNumber evidence="5">2.7.1.82</ecNumber>
    </recommendedName>
</protein>
<keyword evidence="1" id="KW-0443">Lipid metabolism</keyword>
<sequence>MTSYPILSDATLSLSNISTEIYPIITSIRSEWNSTNTNLIIFNNGLSNITFGLFDTRLTNDESQGLVIKLFGTSSDLFIDRQSEIKTMIDLYNKGVISQRILIKFKNGIIYEYIPGRICLREDIFKENIAKLMATKLALLHSVPIEQTEKSFLIPALRKFVEILKNYEQPTTKEILDISVDIDLIEKSVLPRLLSNTQIGNNLVLCHNDLVRNVIYDEKTENLSFIDFEYTHINYAFFDIANLFVQYADTDNEYIRIYPTRHQQKKWLTTYFEVRGLNEVIIDDDLCYVIDQFAILSHLLMALDGFALLHLSKSKFDFLSYAKAKLDCYYKLKSNLFQSQ</sequence>
<dbReference type="EMBL" id="CAJNOM010000341">
    <property type="protein sequence ID" value="CAF1374298.1"/>
    <property type="molecule type" value="Genomic_DNA"/>
</dbReference>
<comment type="similarity">
    <text evidence="4">Belongs to the choline/ethanolamine kinase family.</text>
</comment>
<dbReference type="GO" id="GO:0006646">
    <property type="term" value="P:phosphatidylethanolamine biosynthetic process"/>
    <property type="evidence" value="ECO:0007669"/>
    <property type="project" value="TreeGrafter"/>
</dbReference>
<accession>A0A815JAY7</accession>
<keyword evidence="1" id="KW-0594">Phospholipid biosynthesis</keyword>
<evidence type="ECO:0000256" key="2">
    <source>
        <dbReference type="ARBA" id="ARBA00023264"/>
    </source>
</evidence>
<dbReference type="Gene3D" id="3.30.200.20">
    <property type="entry name" value="Phosphorylase Kinase, domain 1"/>
    <property type="match status" value="1"/>
</dbReference>
<organism evidence="7 9">
    <name type="scientific">Adineta steineri</name>
    <dbReference type="NCBI Taxonomy" id="433720"/>
    <lineage>
        <taxon>Eukaryota</taxon>
        <taxon>Metazoa</taxon>
        <taxon>Spiralia</taxon>
        <taxon>Gnathifera</taxon>
        <taxon>Rotifera</taxon>
        <taxon>Eurotatoria</taxon>
        <taxon>Bdelloidea</taxon>
        <taxon>Adinetida</taxon>
        <taxon>Adinetidae</taxon>
        <taxon>Adineta</taxon>
    </lineage>
</organism>
<dbReference type="InterPro" id="IPR011009">
    <property type="entry name" value="Kinase-like_dom_sf"/>
</dbReference>
<evidence type="ECO:0000256" key="5">
    <source>
        <dbReference type="ARBA" id="ARBA00038874"/>
    </source>
</evidence>